<gene>
    <name evidence="2" type="ORF">CWE09_10875</name>
</gene>
<keyword evidence="3" id="KW-1185">Reference proteome</keyword>
<protein>
    <submittedName>
        <fullName evidence="2">PadR family transcriptional regulator</fullName>
    </submittedName>
</protein>
<evidence type="ECO:0000313" key="3">
    <source>
        <dbReference type="Proteomes" id="UP000288293"/>
    </source>
</evidence>
<comment type="caution">
    <text evidence="2">The sequence shown here is derived from an EMBL/GenBank/DDBJ whole genome shotgun (WGS) entry which is preliminary data.</text>
</comment>
<organism evidence="2 3">
    <name type="scientific">Aliidiomarina minuta</name>
    <dbReference type="NCBI Taxonomy" id="880057"/>
    <lineage>
        <taxon>Bacteria</taxon>
        <taxon>Pseudomonadati</taxon>
        <taxon>Pseudomonadota</taxon>
        <taxon>Gammaproteobacteria</taxon>
        <taxon>Alteromonadales</taxon>
        <taxon>Idiomarinaceae</taxon>
        <taxon>Aliidiomarina</taxon>
    </lineage>
</organism>
<dbReference type="AlphaFoldDB" id="A0A432W4F0"/>
<name>A0A432W4F0_9GAMM</name>
<dbReference type="InterPro" id="IPR036390">
    <property type="entry name" value="WH_DNA-bd_sf"/>
</dbReference>
<dbReference type="InterPro" id="IPR005149">
    <property type="entry name" value="Tscrpt_reg_PadR_N"/>
</dbReference>
<dbReference type="InterPro" id="IPR052509">
    <property type="entry name" value="Metal_resp_DNA-bind_regulator"/>
</dbReference>
<dbReference type="PANTHER" id="PTHR33169">
    <property type="entry name" value="PADR-FAMILY TRANSCRIPTIONAL REGULATOR"/>
    <property type="match status" value="1"/>
</dbReference>
<dbReference type="SUPFAM" id="SSF46785">
    <property type="entry name" value="Winged helix' DNA-binding domain"/>
    <property type="match status" value="1"/>
</dbReference>
<dbReference type="Pfam" id="PF03551">
    <property type="entry name" value="PadR"/>
    <property type="match status" value="1"/>
</dbReference>
<evidence type="ECO:0000313" key="2">
    <source>
        <dbReference type="EMBL" id="RUO24368.1"/>
    </source>
</evidence>
<feature type="domain" description="Transcription regulator PadR N-terminal" evidence="1">
    <location>
        <begin position="24"/>
        <end position="98"/>
    </location>
</feature>
<accession>A0A432W4F0</accession>
<dbReference type="PANTHER" id="PTHR33169:SF14">
    <property type="entry name" value="TRANSCRIPTIONAL REGULATOR RV3488"/>
    <property type="match status" value="1"/>
</dbReference>
<dbReference type="Proteomes" id="UP000288293">
    <property type="component" value="Unassembled WGS sequence"/>
</dbReference>
<proteinExistence type="predicted"/>
<evidence type="ECO:0000259" key="1">
    <source>
        <dbReference type="Pfam" id="PF03551"/>
    </source>
</evidence>
<dbReference type="EMBL" id="PIPL01000002">
    <property type="protein sequence ID" value="RUO24368.1"/>
    <property type="molecule type" value="Genomic_DNA"/>
</dbReference>
<sequence>MLKSMMKHKNDNDQILKGLLDTLVLNVLRDQPNYGFGIKEALQVQLGDDADVLKEATLYPLLHRLERRGLLLSYRQPGARGTPRKYYQVTPEGLTYLKVRTNEWRKVMSLLKRTIF</sequence>
<dbReference type="InterPro" id="IPR036388">
    <property type="entry name" value="WH-like_DNA-bd_sf"/>
</dbReference>
<dbReference type="Gene3D" id="1.10.10.10">
    <property type="entry name" value="Winged helix-like DNA-binding domain superfamily/Winged helix DNA-binding domain"/>
    <property type="match status" value="1"/>
</dbReference>
<reference evidence="2 3" key="1">
    <citation type="journal article" date="2011" name="Front. Microbiol.">
        <title>Genomic signatures of strain selection and enhancement in Bacillus atrophaeus var. globigii, a historical biowarfare simulant.</title>
        <authorList>
            <person name="Gibbons H.S."/>
            <person name="Broomall S.M."/>
            <person name="McNew L.A."/>
            <person name="Daligault H."/>
            <person name="Chapman C."/>
            <person name="Bruce D."/>
            <person name="Karavis M."/>
            <person name="Krepps M."/>
            <person name="McGregor P.A."/>
            <person name="Hong C."/>
            <person name="Park K.H."/>
            <person name="Akmal A."/>
            <person name="Feldman A."/>
            <person name="Lin J.S."/>
            <person name="Chang W.E."/>
            <person name="Higgs B.W."/>
            <person name="Demirev P."/>
            <person name="Lindquist J."/>
            <person name="Liem A."/>
            <person name="Fochler E."/>
            <person name="Read T.D."/>
            <person name="Tapia R."/>
            <person name="Johnson S."/>
            <person name="Bishop-Lilly K.A."/>
            <person name="Detter C."/>
            <person name="Han C."/>
            <person name="Sozhamannan S."/>
            <person name="Rosenzweig C.N."/>
            <person name="Skowronski E.W."/>
        </authorList>
    </citation>
    <scope>NUCLEOTIDE SEQUENCE [LARGE SCALE GENOMIC DNA]</scope>
    <source>
        <strain evidence="2 3">MLST1</strain>
    </source>
</reference>